<keyword evidence="1" id="KW-0732">Signal</keyword>
<evidence type="ECO:0008006" key="4">
    <source>
        <dbReference type="Google" id="ProtNLM"/>
    </source>
</evidence>
<feature type="signal peptide" evidence="1">
    <location>
        <begin position="1"/>
        <end position="24"/>
    </location>
</feature>
<proteinExistence type="predicted"/>
<reference evidence="2 3" key="1">
    <citation type="submission" date="2010-08" db="EMBL/GenBank/DDBJ databases">
        <authorList>
            <consortium name="US DOE Joint Genome Institute (JGI-PGF)"/>
            <person name="Lucas S."/>
            <person name="Copeland A."/>
            <person name="Lapidus A."/>
            <person name="Cheng J.-F."/>
            <person name="Bruce D."/>
            <person name="Goodwin L."/>
            <person name="Pitluck S."/>
            <person name="Land M.L."/>
            <person name="Hauser L."/>
            <person name="Chang Y.-J."/>
            <person name="Anderson I.J."/>
            <person name="Johnson E."/>
            <person name="Mulhopadhyay B."/>
            <person name="Kyrpides N."/>
            <person name="Woyke T.J."/>
        </authorList>
    </citation>
    <scope>NUCLEOTIDE SEQUENCE [LARGE SCALE GENOMIC DNA]</scope>
    <source>
        <strain evidence="2 3">6</strain>
    </source>
</reference>
<protein>
    <recommendedName>
        <fullName evidence="4">Intracellular proteinase inhibitor BsuPI domain-containing protein</fullName>
    </recommendedName>
</protein>
<dbReference type="eggNOG" id="ENOG5031XAP">
    <property type="taxonomic scope" value="Bacteria"/>
</dbReference>
<organism evidence="2 3">
    <name type="scientific">Eubacterium cellulosolvens (strain ATCC 43171 / JCM 9499 / 6)</name>
    <name type="common">Cillobacterium cellulosolvens</name>
    <dbReference type="NCBI Taxonomy" id="633697"/>
    <lineage>
        <taxon>Bacteria</taxon>
        <taxon>Bacillati</taxon>
        <taxon>Bacillota</taxon>
        <taxon>Clostridia</taxon>
        <taxon>Eubacteriales</taxon>
        <taxon>Eubacteriaceae</taxon>
        <taxon>Eubacterium</taxon>
    </lineage>
</organism>
<gene>
    <name evidence="2" type="ORF">EubceDRAFT1_0021</name>
</gene>
<keyword evidence="3" id="KW-1185">Reference proteome</keyword>
<dbReference type="PROSITE" id="PS51257">
    <property type="entry name" value="PROKAR_LIPOPROTEIN"/>
    <property type="match status" value="1"/>
</dbReference>
<name>I5AQ25_EUBC6</name>
<sequence>MNRKPNILAAFLVLALALLLTACGAGGDRVVRFAEANLGSGENIAIPGYEKLDFAAGKTAQTVNLKNPTENACAFVLTLTLEDGEALWTGKALSPGEAFTRITLTRALDAGEYPATLHYDCYTIEDNQPLNGAEIQLTLEVK</sequence>
<accession>I5AQ25</accession>
<evidence type="ECO:0000313" key="3">
    <source>
        <dbReference type="Proteomes" id="UP000005753"/>
    </source>
</evidence>
<dbReference type="EMBL" id="CM001487">
    <property type="protein sequence ID" value="EIM55898.1"/>
    <property type="molecule type" value="Genomic_DNA"/>
</dbReference>
<evidence type="ECO:0000256" key="1">
    <source>
        <dbReference type="SAM" id="SignalP"/>
    </source>
</evidence>
<dbReference type="HOGENOM" id="CLU_1812887_0_0_9"/>
<dbReference type="Proteomes" id="UP000005753">
    <property type="component" value="Chromosome"/>
</dbReference>
<evidence type="ECO:0000313" key="2">
    <source>
        <dbReference type="EMBL" id="EIM55898.1"/>
    </source>
</evidence>
<dbReference type="AlphaFoldDB" id="I5AQ25"/>
<dbReference type="OrthoDB" id="2166499at2"/>
<dbReference type="STRING" id="633697.EubceDRAFT1_0021"/>
<reference evidence="2 3" key="2">
    <citation type="submission" date="2012-02" db="EMBL/GenBank/DDBJ databases">
        <title>Improved High-Quality Draft sequence of Eubacterium cellulosolvens 6.</title>
        <authorList>
            <consortium name="US DOE Joint Genome Institute"/>
            <person name="Lucas S."/>
            <person name="Han J."/>
            <person name="Lapidus A."/>
            <person name="Cheng J.-F."/>
            <person name="Goodwin L."/>
            <person name="Pitluck S."/>
            <person name="Peters L."/>
            <person name="Mikhailova N."/>
            <person name="Gu W."/>
            <person name="Detter J.C."/>
            <person name="Han C."/>
            <person name="Tapia R."/>
            <person name="Land M."/>
            <person name="Hauser L."/>
            <person name="Kyrpides N."/>
            <person name="Ivanova N."/>
            <person name="Pagani I."/>
            <person name="Johnson E."/>
            <person name="Mukhopadhyay B."/>
            <person name="Anderson I."/>
            <person name="Woyke T."/>
        </authorList>
    </citation>
    <scope>NUCLEOTIDE SEQUENCE [LARGE SCALE GENOMIC DNA]</scope>
    <source>
        <strain evidence="2 3">6</strain>
    </source>
</reference>
<feature type="chain" id="PRO_5038440970" description="Intracellular proteinase inhibitor BsuPI domain-containing protein" evidence="1">
    <location>
        <begin position="25"/>
        <end position="142"/>
    </location>
</feature>